<evidence type="ECO:0000313" key="3">
    <source>
        <dbReference type="Proteomes" id="UP000322139"/>
    </source>
</evidence>
<evidence type="ECO:0000256" key="1">
    <source>
        <dbReference type="SAM" id="Phobius"/>
    </source>
</evidence>
<reference evidence="2 3" key="1">
    <citation type="submission" date="2019-08" db="EMBL/GenBank/DDBJ databases">
        <title>Bacillus genomes from the desert of Cuatro Cienegas, Coahuila.</title>
        <authorList>
            <person name="Olmedo-Alvarez G."/>
        </authorList>
    </citation>
    <scope>NUCLEOTIDE SEQUENCE [LARGE SCALE GENOMIC DNA]</scope>
    <source>
        <strain evidence="2 3">CH446_14T</strain>
    </source>
</reference>
<keyword evidence="1" id="KW-0812">Transmembrane</keyword>
<accession>A0A5D4QQF9</accession>
<organism evidence="2 3">
    <name type="scientific">Bacillus infantis</name>
    <dbReference type="NCBI Taxonomy" id="324767"/>
    <lineage>
        <taxon>Bacteria</taxon>
        <taxon>Bacillati</taxon>
        <taxon>Bacillota</taxon>
        <taxon>Bacilli</taxon>
        <taxon>Bacillales</taxon>
        <taxon>Bacillaceae</taxon>
        <taxon>Bacillus</taxon>
    </lineage>
</organism>
<comment type="caution">
    <text evidence="2">The sequence shown here is derived from an EMBL/GenBank/DDBJ whole genome shotgun (WGS) entry which is preliminary data.</text>
</comment>
<dbReference type="EMBL" id="VTER01000022">
    <property type="protein sequence ID" value="TYS40579.1"/>
    <property type="molecule type" value="Genomic_DNA"/>
</dbReference>
<feature type="transmembrane region" description="Helical" evidence="1">
    <location>
        <begin position="14"/>
        <end position="33"/>
    </location>
</feature>
<keyword evidence="1" id="KW-0472">Membrane</keyword>
<sequence length="102" mass="11730">MAAKTAGKPAQADVPAVFLFLKAMLVYLVDFGLMRVKLCFTRISAYLGKMSPELTTMFNKAFLKTKQQVLWLIQIVMIIPLYYNEWEQLECSNKSFLKEGKK</sequence>
<keyword evidence="1" id="KW-1133">Transmembrane helix</keyword>
<protein>
    <submittedName>
        <fullName evidence="2">Uncharacterized protein</fullName>
    </submittedName>
</protein>
<dbReference type="Proteomes" id="UP000322139">
    <property type="component" value="Unassembled WGS sequence"/>
</dbReference>
<dbReference type="RefSeq" id="WP_148977155.1">
    <property type="nucleotide sequence ID" value="NZ_VTER01000022.1"/>
</dbReference>
<gene>
    <name evidence="2" type="ORF">FZD51_25020</name>
</gene>
<evidence type="ECO:0000313" key="2">
    <source>
        <dbReference type="EMBL" id="TYS40579.1"/>
    </source>
</evidence>
<name>A0A5D4QQF9_9BACI</name>
<dbReference type="AlphaFoldDB" id="A0A5D4QQF9"/>
<proteinExistence type="predicted"/>